<gene>
    <name evidence="1" type="ORF">RLOC_00012582</name>
</gene>
<evidence type="ECO:0000313" key="1">
    <source>
        <dbReference type="EMBL" id="OWK60069.1"/>
    </source>
</evidence>
<reference evidence="1 2" key="1">
    <citation type="submission" date="2017-05" db="EMBL/GenBank/DDBJ databases">
        <title>Genome of assembly of the Bengalese finch, Lonchura striata domestica.</title>
        <authorList>
            <person name="Colquitt B.M."/>
            <person name="Brainard M.S."/>
        </authorList>
    </citation>
    <scope>NUCLEOTIDE SEQUENCE [LARGE SCALE GENOMIC DNA]</scope>
    <source>
        <strain evidence="1">White83orange57</strain>
    </source>
</reference>
<dbReference type="Proteomes" id="UP000197619">
    <property type="component" value="Unassembled WGS sequence"/>
</dbReference>
<evidence type="ECO:0000313" key="2">
    <source>
        <dbReference type="Proteomes" id="UP000197619"/>
    </source>
</evidence>
<keyword evidence="2" id="KW-1185">Reference proteome</keyword>
<comment type="caution">
    <text evidence="1">The sequence shown here is derived from an EMBL/GenBank/DDBJ whole genome shotgun (WGS) entry which is preliminary data.</text>
</comment>
<organism evidence="1 2">
    <name type="scientific">Lonchura striata</name>
    <name type="common">white-rumped munia</name>
    <dbReference type="NCBI Taxonomy" id="40157"/>
    <lineage>
        <taxon>Eukaryota</taxon>
        <taxon>Metazoa</taxon>
        <taxon>Chordata</taxon>
        <taxon>Craniata</taxon>
        <taxon>Vertebrata</taxon>
        <taxon>Euteleostomi</taxon>
        <taxon>Archelosauria</taxon>
        <taxon>Archosauria</taxon>
        <taxon>Dinosauria</taxon>
        <taxon>Saurischia</taxon>
        <taxon>Theropoda</taxon>
        <taxon>Coelurosauria</taxon>
        <taxon>Aves</taxon>
        <taxon>Neognathae</taxon>
        <taxon>Neoaves</taxon>
        <taxon>Telluraves</taxon>
        <taxon>Australaves</taxon>
        <taxon>Passeriformes</taxon>
        <taxon>Passeroidea</taxon>
        <taxon>Estrildidae</taxon>
        <taxon>Estrildinae</taxon>
        <taxon>Lonchura</taxon>
    </lineage>
</organism>
<sequence>MSNRRQITGQSSQVPLSDFPVKLSERLIEAHPVEESWQRWCLSWVLVGVVERSEQRVVGHGCLGCIADVNEACLVSPLSCSRPQQHSPGTALAS</sequence>
<proteinExistence type="predicted"/>
<dbReference type="AlphaFoldDB" id="A0A218V287"/>
<name>A0A218V287_9PASE</name>
<protein>
    <submittedName>
        <fullName evidence="1">Uncharacterized protein</fullName>
    </submittedName>
</protein>
<accession>A0A218V287</accession>
<dbReference type="EMBL" id="MUZQ01000067">
    <property type="protein sequence ID" value="OWK60069.1"/>
    <property type="molecule type" value="Genomic_DNA"/>
</dbReference>